<protein>
    <submittedName>
        <fullName evidence="2">Uncharacterized protein</fullName>
    </submittedName>
</protein>
<evidence type="ECO:0000256" key="1">
    <source>
        <dbReference type="SAM" id="MobiDB-lite"/>
    </source>
</evidence>
<organism evidence="2 3">
    <name type="scientific">Rangifer tarandus platyrhynchus</name>
    <name type="common">Svalbard reindeer</name>
    <dbReference type="NCBI Taxonomy" id="3082113"/>
    <lineage>
        <taxon>Eukaryota</taxon>
        <taxon>Metazoa</taxon>
        <taxon>Chordata</taxon>
        <taxon>Craniata</taxon>
        <taxon>Vertebrata</taxon>
        <taxon>Euteleostomi</taxon>
        <taxon>Mammalia</taxon>
        <taxon>Eutheria</taxon>
        <taxon>Laurasiatheria</taxon>
        <taxon>Artiodactyla</taxon>
        <taxon>Ruminantia</taxon>
        <taxon>Pecora</taxon>
        <taxon>Cervidae</taxon>
        <taxon>Odocoileinae</taxon>
        <taxon>Rangifer</taxon>
    </lineage>
</organism>
<sequence length="105" mass="10711">MLSAAGASACGFRSPRFPSGRGGRPGVRLRDSRSPGAAVRGGRAGAGRWRPVCQRGLAAEAEGRSVSAASRLRLRAGLSARPRRSGPLCQRGLAAEAEGRSVSAA</sequence>
<reference evidence="2" key="1">
    <citation type="submission" date="2023-04" db="EMBL/GenBank/DDBJ databases">
        <authorList>
            <consortium name="ELIXIR-Norway"/>
        </authorList>
    </citation>
    <scope>NUCLEOTIDE SEQUENCE [LARGE SCALE GENOMIC DNA]</scope>
</reference>
<feature type="region of interest" description="Disordered" evidence="1">
    <location>
        <begin position="1"/>
        <end position="45"/>
    </location>
</feature>
<proteinExistence type="predicted"/>
<feature type="region of interest" description="Disordered" evidence="1">
    <location>
        <begin position="80"/>
        <end position="105"/>
    </location>
</feature>
<feature type="compositionally biased region" description="Low complexity" evidence="1">
    <location>
        <begin position="36"/>
        <end position="45"/>
    </location>
</feature>
<accession>A0ABN9A200</accession>
<name>A0ABN9A200_RANTA</name>
<evidence type="ECO:0000313" key="3">
    <source>
        <dbReference type="Proteomes" id="UP001176941"/>
    </source>
</evidence>
<keyword evidence="3" id="KW-1185">Reference proteome</keyword>
<dbReference type="EMBL" id="OX459944">
    <property type="protein sequence ID" value="CAI9178441.1"/>
    <property type="molecule type" value="Genomic_DNA"/>
</dbReference>
<evidence type="ECO:0000313" key="2">
    <source>
        <dbReference type="EMBL" id="CAI9178441.1"/>
    </source>
</evidence>
<dbReference type="Proteomes" id="UP001176941">
    <property type="component" value="Chromosome 8"/>
</dbReference>
<gene>
    <name evidence="2" type="ORF">MRATA1EN1_LOCUS27403</name>
</gene>